<evidence type="ECO:0000256" key="2">
    <source>
        <dbReference type="HAMAP-Rule" id="MF_00634"/>
    </source>
</evidence>
<dbReference type="HAMAP" id="MF_00634">
    <property type="entry name" value="UPF0235"/>
    <property type="match status" value="1"/>
</dbReference>
<reference evidence="3 4" key="1">
    <citation type="submission" date="2015-11" db="EMBL/GenBank/DDBJ databases">
        <authorList>
            <person name="Lin W."/>
        </authorList>
    </citation>
    <scope>NUCLEOTIDE SEQUENCE [LARGE SCALE GENOMIC DNA]</scope>
    <source>
        <strain evidence="3 4">HCH-1</strain>
    </source>
</reference>
<evidence type="ECO:0000313" key="3">
    <source>
        <dbReference type="EMBL" id="KWT78347.1"/>
    </source>
</evidence>
<gene>
    <name evidence="3" type="ORF">ASN18_2852</name>
</gene>
<dbReference type="Gene3D" id="3.30.1200.10">
    <property type="entry name" value="YggU-like"/>
    <property type="match status" value="1"/>
</dbReference>
<name>A0ABR5SDH5_9BACT</name>
<dbReference type="SMART" id="SM01152">
    <property type="entry name" value="DUF167"/>
    <property type="match status" value="1"/>
</dbReference>
<dbReference type="InterPro" id="IPR003746">
    <property type="entry name" value="DUF167"/>
</dbReference>
<dbReference type="PANTHER" id="PTHR13420:SF7">
    <property type="entry name" value="UPF0235 PROTEIN C15ORF40"/>
    <property type="match status" value="1"/>
</dbReference>
<dbReference type="EMBL" id="LNQR01000116">
    <property type="protein sequence ID" value="KWT78347.1"/>
    <property type="molecule type" value="Genomic_DNA"/>
</dbReference>
<evidence type="ECO:0000313" key="4">
    <source>
        <dbReference type="Proteomes" id="UP000060487"/>
    </source>
</evidence>
<accession>A0ABR5SDH5</accession>
<dbReference type="InterPro" id="IPR036591">
    <property type="entry name" value="YggU-like_sf"/>
</dbReference>
<comment type="caution">
    <text evidence="3">The sequence shown here is derived from an EMBL/GenBank/DDBJ whole genome shotgun (WGS) entry which is preliminary data.</text>
</comment>
<organism evidence="3 4">
    <name type="scientific">Candidatus Magnetominusculus xianensis</name>
    <dbReference type="NCBI Taxonomy" id="1748249"/>
    <lineage>
        <taxon>Bacteria</taxon>
        <taxon>Pseudomonadati</taxon>
        <taxon>Nitrospirota</taxon>
        <taxon>Nitrospiria</taxon>
        <taxon>Nitrospirales</taxon>
        <taxon>Nitrospiraceae</taxon>
        <taxon>Candidatus Magnetominusculus</taxon>
    </lineage>
</organism>
<sequence>MERQFYRKTATGIILNIRVIPRSSKTEISGVTNDELKIKLTAAPVEGEANRMLVDMLHKHIAKTQAVKIKKSDITILKGEGSKSKQVAIDGLDEFIV</sequence>
<evidence type="ECO:0000256" key="1">
    <source>
        <dbReference type="ARBA" id="ARBA00010364"/>
    </source>
</evidence>
<dbReference type="PANTHER" id="PTHR13420">
    <property type="entry name" value="UPF0235 PROTEIN C15ORF40"/>
    <property type="match status" value="1"/>
</dbReference>
<dbReference type="Pfam" id="PF02594">
    <property type="entry name" value="DUF167"/>
    <property type="match status" value="1"/>
</dbReference>
<dbReference type="RefSeq" id="WP_157073018.1">
    <property type="nucleotide sequence ID" value="NZ_LNQR01000116.1"/>
</dbReference>
<dbReference type="SUPFAM" id="SSF69786">
    <property type="entry name" value="YggU-like"/>
    <property type="match status" value="1"/>
</dbReference>
<proteinExistence type="inferred from homology"/>
<dbReference type="NCBIfam" id="TIGR00251">
    <property type="entry name" value="DUF167 family protein"/>
    <property type="match status" value="1"/>
</dbReference>
<dbReference type="Proteomes" id="UP000060487">
    <property type="component" value="Unassembled WGS sequence"/>
</dbReference>
<comment type="similarity">
    <text evidence="1 2">Belongs to the UPF0235 family.</text>
</comment>
<protein>
    <recommendedName>
        <fullName evidence="2">UPF0235 protein ASN18_2852</fullName>
    </recommendedName>
</protein>
<keyword evidence="4" id="KW-1185">Reference proteome</keyword>